<evidence type="ECO:0000313" key="1">
    <source>
        <dbReference type="EMBL" id="MBX34883.1"/>
    </source>
</evidence>
<accession>A0A2P2MXD2</accession>
<reference evidence="1" key="1">
    <citation type="submission" date="2018-02" db="EMBL/GenBank/DDBJ databases">
        <title>Rhizophora mucronata_Transcriptome.</title>
        <authorList>
            <person name="Meera S.P."/>
            <person name="Sreeshan A."/>
            <person name="Augustine A."/>
        </authorList>
    </citation>
    <scope>NUCLEOTIDE SEQUENCE</scope>
    <source>
        <tissue evidence="1">Leaf</tissue>
    </source>
</reference>
<dbReference type="EMBL" id="GGEC01054399">
    <property type="protein sequence ID" value="MBX34883.1"/>
    <property type="molecule type" value="Transcribed_RNA"/>
</dbReference>
<sequence>MVAEAVEFHNVSMSDISQSQDFCTETVINIVPLPVRR</sequence>
<name>A0A2P2MXD2_RHIMU</name>
<organism evidence="1">
    <name type="scientific">Rhizophora mucronata</name>
    <name type="common">Asiatic mangrove</name>
    <dbReference type="NCBI Taxonomy" id="61149"/>
    <lineage>
        <taxon>Eukaryota</taxon>
        <taxon>Viridiplantae</taxon>
        <taxon>Streptophyta</taxon>
        <taxon>Embryophyta</taxon>
        <taxon>Tracheophyta</taxon>
        <taxon>Spermatophyta</taxon>
        <taxon>Magnoliopsida</taxon>
        <taxon>eudicotyledons</taxon>
        <taxon>Gunneridae</taxon>
        <taxon>Pentapetalae</taxon>
        <taxon>rosids</taxon>
        <taxon>fabids</taxon>
        <taxon>Malpighiales</taxon>
        <taxon>Rhizophoraceae</taxon>
        <taxon>Rhizophora</taxon>
    </lineage>
</organism>
<proteinExistence type="predicted"/>
<dbReference type="AlphaFoldDB" id="A0A2P2MXD2"/>
<protein>
    <submittedName>
        <fullName evidence="1">Uncharacterized protein</fullName>
    </submittedName>
</protein>